<dbReference type="RefSeq" id="WP_013043715.1">
    <property type="nucleotide sequence ID" value="NC_014008.1"/>
</dbReference>
<dbReference type="AlphaFoldDB" id="D5EKT6"/>
<dbReference type="GO" id="GO:0005524">
    <property type="term" value="F:ATP binding"/>
    <property type="evidence" value="ECO:0007669"/>
    <property type="project" value="UniProtKB-KW"/>
</dbReference>
<dbReference type="GO" id="GO:0016887">
    <property type="term" value="F:ATP hydrolysis activity"/>
    <property type="evidence" value="ECO:0007669"/>
    <property type="project" value="InterPro"/>
</dbReference>
<accession>D5EKT6</accession>
<keyword evidence="4" id="KW-0997">Cell inner membrane</keyword>
<dbReference type="PANTHER" id="PTHR43514:SF4">
    <property type="entry name" value="ABC TRANSPORTER I FAMILY MEMBER 10"/>
    <property type="match status" value="1"/>
</dbReference>
<dbReference type="InterPro" id="IPR011868">
    <property type="entry name" value="ModC_ABC_ATP-bd"/>
</dbReference>
<dbReference type="SUPFAM" id="SSF50331">
    <property type="entry name" value="MOP-like"/>
    <property type="match status" value="1"/>
</dbReference>
<keyword evidence="13" id="KW-1185">Reference proteome</keyword>
<evidence type="ECO:0000259" key="11">
    <source>
        <dbReference type="PROSITE" id="PS51866"/>
    </source>
</evidence>
<dbReference type="EMBL" id="CP001998">
    <property type="protein sequence ID" value="ADE54993.1"/>
    <property type="molecule type" value="Genomic_DNA"/>
</dbReference>
<sequence>MSLWELQIRQQQGDFLLDLDCKSDARVLGLFGPSGSGKTTCLECIAGLRPAEGHISCMEQVWLHSAQGCSLKPEQRQIGYVPQEHLLFPHLNAEQNLRFGAPGTNDHSLFDEVVQVLELQDLLSHRIDQLSGGQRQRVALGRALCSQPRMLMFDEPLASLDVGLRQRILPFLKRVRQQFNLPILIVSHDPFELQALCDEVIVLQQGKATAQGTPCEVFTSTEIYSTLSKKGYRNVLPATLIEQRKHSSRVRLGDSGPELTILKQDLPLGASLTVGLPASDILIATQVFEGLSARNSLPAITLRLEHSNEKVLLTADLLTGLPPLLAELTPDSVEDLEIIEGKTIQFIIKSSSVEIY</sequence>
<dbReference type="Pfam" id="PF03459">
    <property type="entry name" value="TOBE"/>
    <property type="match status" value="1"/>
</dbReference>
<dbReference type="GO" id="GO:0140359">
    <property type="term" value="F:ABC-type transporter activity"/>
    <property type="evidence" value="ECO:0007669"/>
    <property type="project" value="InterPro"/>
</dbReference>
<keyword evidence="8" id="KW-0472">Membrane</keyword>
<dbReference type="InterPro" id="IPR004606">
    <property type="entry name" value="Mop_domain"/>
</dbReference>
<dbReference type="STRING" id="583355.Caka_1975"/>
<evidence type="ECO:0000256" key="6">
    <source>
        <dbReference type="ARBA" id="ARBA00022840"/>
    </source>
</evidence>
<evidence type="ECO:0000313" key="13">
    <source>
        <dbReference type="Proteomes" id="UP000000925"/>
    </source>
</evidence>
<dbReference type="Proteomes" id="UP000000925">
    <property type="component" value="Chromosome"/>
</dbReference>
<evidence type="ECO:0000256" key="3">
    <source>
        <dbReference type="ARBA" id="ARBA00022505"/>
    </source>
</evidence>
<dbReference type="InterPro" id="IPR050334">
    <property type="entry name" value="Molybdenum_import_ModC"/>
</dbReference>
<dbReference type="PROSITE" id="PS50893">
    <property type="entry name" value="ABC_TRANSPORTER_2"/>
    <property type="match status" value="1"/>
</dbReference>
<organism evidence="12 13">
    <name type="scientific">Coraliomargarita akajimensis (strain DSM 45221 / IAM 15411 / JCM 23193 / KCTC 12865 / 04OKA010-24)</name>
    <dbReference type="NCBI Taxonomy" id="583355"/>
    <lineage>
        <taxon>Bacteria</taxon>
        <taxon>Pseudomonadati</taxon>
        <taxon>Verrucomicrobiota</taxon>
        <taxon>Opitutia</taxon>
        <taxon>Puniceicoccales</taxon>
        <taxon>Coraliomargaritaceae</taxon>
        <taxon>Coraliomargarita</taxon>
    </lineage>
</organism>
<dbReference type="GO" id="GO:0016020">
    <property type="term" value="C:membrane"/>
    <property type="evidence" value="ECO:0007669"/>
    <property type="project" value="InterPro"/>
</dbReference>
<keyword evidence="6" id="KW-0067">ATP-binding</keyword>
<evidence type="ECO:0000256" key="4">
    <source>
        <dbReference type="ARBA" id="ARBA00022519"/>
    </source>
</evidence>
<dbReference type="InterPro" id="IPR003593">
    <property type="entry name" value="AAA+_ATPase"/>
</dbReference>
<dbReference type="InterPro" id="IPR017871">
    <property type="entry name" value="ABC_transporter-like_CS"/>
</dbReference>
<keyword evidence="2" id="KW-1003">Cell membrane</keyword>
<proteinExistence type="predicted"/>
<dbReference type="InterPro" id="IPR008995">
    <property type="entry name" value="Mo/tungstate-bd_C_term_dom"/>
</dbReference>
<dbReference type="Gene3D" id="3.40.50.300">
    <property type="entry name" value="P-loop containing nucleotide triphosphate hydrolases"/>
    <property type="match status" value="1"/>
</dbReference>
<reference evidence="12 13" key="1">
    <citation type="journal article" date="2010" name="Stand. Genomic Sci.">
        <title>Complete genome sequence of Coraliomargarita akajimensis type strain (04OKA010-24).</title>
        <authorList>
            <person name="Mavromatis K."/>
            <person name="Abt B."/>
            <person name="Brambilla E."/>
            <person name="Lapidus A."/>
            <person name="Copeland A."/>
            <person name="Deshpande S."/>
            <person name="Nolan M."/>
            <person name="Lucas S."/>
            <person name="Tice H."/>
            <person name="Cheng J.F."/>
            <person name="Han C."/>
            <person name="Detter J.C."/>
            <person name="Woyke T."/>
            <person name="Goodwin L."/>
            <person name="Pitluck S."/>
            <person name="Held B."/>
            <person name="Brettin T."/>
            <person name="Tapia R."/>
            <person name="Ivanova N."/>
            <person name="Mikhailova N."/>
            <person name="Pati A."/>
            <person name="Liolios K."/>
            <person name="Chen A."/>
            <person name="Palaniappan K."/>
            <person name="Land M."/>
            <person name="Hauser L."/>
            <person name="Chang Y.J."/>
            <person name="Jeffries C.D."/>
            <person name="Rohde M."/>
            <person name="Goker M."/>
            <person name="Bristow J."/>
            <person name="Eisen J.A."/>
            <person name="Markowitz V."/>
            <person name="Hugenholtz P."/>
            <person name="Klenk H.P."/>
            <person name="Kyrpides N.C."/>
        </authorList>
    </citation>
    <scope>NUCLEOTIDE SEQUENCE [LARGE SCALE GENOMIC DNA]</scope>
    <source>
        <strain evidence="13">DSM 45221 / IAM 15411 / JCM 23193 / KCTC 12865</strain>
    </source>
</reference>
<evidence type="ECO:0000256" key="1">
    <source>
        <dbReference type="ARBA" id="ARBA00022448"/>
    </source>
</evidence>
<dbReference type="SUPFAM" id="SSF52540">
    <property type="entry name" value="P-loop containing nucleoside triphosphate hydrolases"/>
    <property type="match status" value="1"/>
</dbReference>
<dbReference type="GO" id="GO:0015098">
    <property type="term" value="F:molybdate ion transmembrane transporter activity"/>
    <property type="evidence" value="ECO:0007669"/>
    <property type="project" value="InterPro"/>
</dbReference>
<dbReference type="Gene3D" id="2.40.50.100">
    <property type="match status" value="1"/>
</dbReference>
<evidence type="ECO:0000313" key="12">
    <source>
        <dbReference type="EMBL" id="ADE54993.1"/>
    </source>
</evidence>
<keyword evidence="3 9" id="KW-0500">Molybdenum</keyword>
<dbReference type="InterPro" id="IPR027417">
    <property type="entry name" value="P-loop_NTPase"/>
</dbReference>
<dbReference type="KEGG" id="caa:Caka_1975"/>
<evidence type="ECO:0000256" key="8">
    <source>
        <dbReference type="ARBA" id="ARBA00023136"/>
    </source>
</evidence>
<evidence type="ECO:0000256" key="7">
    <source>
        <dbReference type="ARBA" id="ARBA00022967"/>
    </source>
</evidence>
<name>D5EKT6_CORAD</name>
<protein>
    <submittedName>
        <fullName evidence="12">Molybdate ABC transporter, ATPase subunit</fullName>
    </submittedName>
</protein>
<dbReference type="InterPro" id="IPR005116">
    <property type="entry name" value="Transp-assoc_OB_typ1"/>
</dbReference>
<dbReference type="Pfam" id="PF00005">
    <property type="entry name" value="ABC_tran"/>
    <property type="match status" value="1"/>
</dbReference>
<keyword evidence="7" id="KW-1278">Translocase</keyword>
<dbReference type="eggNOG" id="COG4148">
    <property type="taxonomic scope" value="Bacteria"/>
</dbReference>
<keyword evidence="1" id="KW-0813">Transport</keyword>
<dbReference type="PROSITE" id="PS51866">
    <property type="entry name" value="MOP"/>
    <property type="match status" value="1"/>
</dbReference>
<dbReference type="PANTHER" id="PTHR43514">
    <property type="entry name" value="ABC TRANSPORTER I FAMILY MEMBER 10"/>
    <property type="match status" value="1"/>
</dbReference>
<gene>
    <name evidence="12" type="ordered locus">Caka_1975</name>
</gene>
<evidence type="ECO:0000256" key="9">
    <source>
        <dbReference type="PROSITE-ProRule" id="PRU01213"/>
    </source>
</evidence>
<dbReference type="PROSITE" id="PS00211">
    <property type="entry name" value="ABC_TRANSPORTER_1"/>
    <property type="match status" value="1"/>
</dbReference>
<feature type="domain" description="Mop" evidence="11">
    <location>
        <begin position="290"/>
        <end position="356"/>
    </location>
</feature>
<dbReference type="HOGENOM" id="CLU_000604_1_1_0"/>
<feature type="domain" description="ABC transporter" evidence="10">
    <location>
        <begin position="1"/>
        <end position="230"/>
    </location>
</feature>
<evidence type="ECO:0000256" key="2">
    <source>
        <dbReference type="ARBA" id="ARBA00022475"/>
    </source>
</evidence>
<evidence type="ECO:0000256" key="5">
    <source>
        <dbReference type="ARBA" id="ARBA00022741"/>
    </source>
</evidence>
<evidence type="ECO:0000259" key="10">
    <source>
        <dbReference type="PROSITE" id="PS50893"/>
    </source>
</evidence>
<dbReference type="SMART" id="SM00382">
    <property type="entry name" value="AAA"/>
    <property type="match status" value="1"/>
</dbReference>
<keyword evidence="5" id="KW-0547">Nucleotide-binding</keyword>
<dbReference type="InterPro" id="IPR003439">
    <property type="entry name" value="ABC_transporter-like_ATP-bd"/>
</dbReference>
<dbReference type="NCBIfam" id="TIGR02142">
    <property type="entry name" value="modC_ABC"/>
    <property type="match status" value="1"/>
</dbReference>